<dbReference type="InterPro" id="IPR014266">
    <property type="entry name" value="PEP-CTERM_TPR_PrsT"/>
</dbReference>
<evidence type="ECO:0000256" key="1">
    <source>
        <dbReference type="PROSITE-ProRule" id="PRU00339"/>
    </source>
</evidence>
<evidence type="ECO:0000313" key="3">
    <source>
        <dbReference type="EMBL" id="RRQ22815.1"/>
    </source>
</evidence>
<keyword evidence="4" id="KW-1185">Reference proteome</keyword>
<feature type="chain" id="PRO_5019387372" evidence="2">
    <location>
        <begin position="30"/>
        <end position="926"/>
    </location>
</feature>
<reference evidence="3 4" key="1">
    <citation type="journal article" date="2010" name="Int. J. Syst. Evol. Microbiol.">
        <title>Thiohalobacter thiocyanaticus gen. nov., sp. nov., a moderately halophilic, sulfur-oxidizing gammaproteobacterium from hypersaline lakes, that utilizes thiocyanate.</title>
        <authorList>
            <person name="Sorokin D.Y."/>
            <person name="Kovaleva O.L."/>
            <person name="Tourova T.P."/>
            <person name="Muyzer G."/>
        </authorList>
    </citation>
    <scope>NUCLEOTIDE SEQUENCE [LARGE SCALE GENOMIC DNA]</scope>
    <source>
        <strain evidence="3 4">Hrh1</strain>
    </source>
</reference>
<dbReference type="PANTHER" id="PTHR12558:SF13">
    <property type="entry name" value="CELL DIVISION CYCLE PROTEIN 27 HOMOLOG"/>
    <property type="match status" value="1"/>
</dbReference>
<protein>
    <submittedName>
        <fullName evidence="3">PEP-CTERM system TPR-repeat protein PrsT</fullName>
    </submittedName>
</protein>
<accession>A0A426QM40</accession>
<feature type="repeat" description="TPR" evidence="1">
    <location>
        <begin position="301"/>
        <end position="334"/>
    </location>
</feature>
<dbReference type="SMART" id="SM00028">
    <property type="entry name" value="TPR"/>
    <property type="match status" value="12"/>
</dbReference>
<feature type="repeat" description="TPR" evidence="1">
    <location>
        <begin position="166"/>
        <end position="199"/>
    </location>
</feature>
<dbReference type="InterPro" id="IPR011990">
    <property type="entry name" value="TPR-like_helical_dom_sf"/>
</dbReference>
<evidence type="ECO:0000313" key="4">
    <source>
        <dbReference type="Proteomes" id="UP000287798"/>
    </source>
</evidence>
<keyword evidence="2" id="KW-0732">Signal</keyword>
<dbReference type="Pfam" id="PF14559">
    <property type="entry name" value="TPR_19"/>
    <property type="match status" value="4"/>
</dbReference>
<name>A0A426QM40_9GAMM</name>
<dbReference type="SUPFAM" id="SSF81901">
    <property type="entry name" value="HCP-like"/>
    <property type="match status" value="1"/>
</dbReference>
<dbReference type="Gene3D" id="1.25.40.10">
    <property type="entry name" value="Tetratricopeptide repeat domain"/>
    <property type="match status" value="6"/>
</dbReference>
<dbReference type="Proteomes" id="UP000287798">
    <property type="component" value="Unassembled WGS sequence"/>
</dbReference>
<dbReference type="AlphaFoldDB" id="A0A426QM40"/>
<feature type="repeat" description="TPR" evidence="1">
    <location>
        <begin position="640"/>
        <end position="673"/>
    </location>
</feature>
<dbReference type="InterPro" id="IPR019734">
    <property type="entry name" value="TPR_rpt"/>
</dbReference>
<feature type="signal peptide" evidence="2">
    <location>
        <begin position="1"/>
        <end position="29"/>
    </location>
</feature>
<dbReference type="SUPFAM" id="SSF48452">
    <property type="entry name" value="TPR-like"/>
    <property type="match status" value="3"/>
</dbReference>
<comment type="caution">
    <text evidence="3">The sequence shown here is derived from an EMBL/GenBank/DDBJ whole genome shotgun (WGS) entry which is preliminary data.</text>
</comment>
<proteinExistence type="predicted"/>
<dbReference type="PANTHER" id="PTHR12558">
    <property type="entry name" value="CELL DIVISION CYCLE 16,23,27"/>
    <property type="match status" value="1"/>
</dbReference>
<evidence type="ECO:0000256" key="2">
    <source>
        <dbReference type="SAM" id="SignalP"/>
    </source>
</evidence>
<dbReference type="PROSITE" id="PS50005">
    <property type="entry name" value="TPR"/>
    <property type="match status" value="5"/>
</dbReference>
<gene>
    <name evidence="3" type="primary">prsT</name>
    <name evidence="3" type="ORF">D6C00_13345</name>
</gene>
<feature type="repeat" description="TPR" evidence="1">
    <location>
        <begin position="132"/>
        <end position="165"/>
    </location>
</feature>
<dbReference type="Pfam" id="PF13432">
    <property type="entry name" value="TPR_16"/>
    <property type="match status" value="3"/>
</dbReference>
<dbReference type="NCBIfam" id="TIGR02917">
    <property type="entry name" value="PEP_TPR_lipo"/>
    <property type="match status" value="1"/>
</dbReference>
<organism evidence="3 4">
    <name type="scientific">Thiohalobacter thiocyanaticus</name>
    <dbReference type="NCBI Taxonomy" id="585455"/>
    <lineage>
        <taxon>Bacteria</taxon>
        <taxon>Pseudomonadati</taxon>
        <taxon>Pseudomonadota</taxon>
        <taxon>Gammaproteobacteria</taxon>
        <taxon>Thiohalobacterales</taxon>
        <taxon>Thiohalobacteraceae</taxon>
        <taxon>Thiohalobacter</taxon>
    </lineage>
</organism>
<keyword evidence="1" id="KW-0802">TPR repeat</keyword>
<sequence length="926" mass="101765">MRRMPTMHASTKLVCSLILGSMFSMTAVAGDYLQDARDYYDRKEYRAAVIQLKNALQESPDDRAARLLLAKIHLETGDAAAAEKEFRQARRLGAPREEWVRGLAQSMLLQTRFDAALNEIEVESSDAPALQADILVLRGQALIAKTEAERAEQHFKQALEHDDRHADAHLGLAQLAFNAGDYERATEFVDTALDTDPGAYSARFIKAQILAAQKLETAAVWYDKALEARPDDISARLGKAKFLITQGEFAQAKPEVERLRATLPDSPQVKYLAGLIDFNAGNLEPARVAFNDVLAAEPKHAPAMLFLGTIHYQRDNLDQALFYLRDYLEYVPGNIPARQMLGSIHLRQGKAGEAIGTMQPGADAAKDNAGYLALLGAAHMQVGEVEQAMQYLQRAREIAPEALPLQAQLAMGQILQGDSKAGLEGLQALTDAQGGMEYDRLLVMSYLALEDYPSALNAVETMREKYPDSVETINLHGVIQLAMEERDAARKTLKAAIAQDESFTAAYINLANIEFQDGNHAEAAAILERAQAHGAKSAQILLARARLAEATGDQAGAGSLYRQAHEGHEGELPPGLAYADYLARSGDPDKATAVLSGLNRRHPGDPRVLARLGMVQLDSGDLANAEASIKSLLEKTPENGHAHFLLGRFHLARDQVDQAIPALERALELGVDDIQPQVLLVESYAAQGQDEQALQLIEQTKQDYPAIGLGFELEGDFHMRREAREKALEAYRQAYAISATRPLMTKLYRVHKTLDQPGAARAILENWLQDNPEDTGIRLVYASELSRVGETGAALQQYQTVIESQPDNLPALNNAAVIAADTNPGLGLEYARRAYELASSRPEIIDTYGWLLLRNDRLQEAERLLKEAAVLAPHIPDIRYHLAVAYHRNGKDSAALLELRDIEDSFDALSDAAQAHSLYRKLNGKN</sequence>
<dbReference type="EMBL" id="QZMU01000001">
    <property type="protein sequence ID" value="RRQ22815.1"/>
    <property type="molecule type" value="Genomic_DNA"/>
</dbReference>
<feature type="repeat" description="TPR" evidence="1">
    <location>
        <begin position="369"/>
        <end position="402"/>
    </location>
</feature>